<organism evidence="1 2">
    <name type="scientific">Saccharopolyspora spinosa</name>
    <dbReference type="NCBI Taxonomy" id="60894"/>
    <lineage>
        <taxon>Bacteria</taxon>
        <taxon>Bacillati</taxon>
        <taxon>Actinomycetota</taxon>
        <taxon>Actinomycetes</taxon>
        <taxon>Pseudonocardiales</taxon>
        <taxon>Pseudonocardiaceae</taxon>
        <taxon>Saccharopolyspora</taxon>
    </lineage>
</organism>
<comment type="caution">
    <text evidence="1">The sequence shown here is derived from an EMBL/GenBank/DDBJ whole genome shotgun (WGS) entry which is preliminary data.</text>
</comment>
<dbReference type="AlphaFoldDB" id="A0A2N3Y5H9"/>
<gene>
    <name evidence="1" type="ORF">A8926_6243</name>
</gene>
<reference evidence="1" key="1">
    <citation type="submission" date="2017-12" db="EMBL/GenBank/DDBJ databases">
        <title>Sequencing the genomes of 1000 Actinobacteria strains.</title>
        <authorList>
            <person name="Klenk H.-P."/>
        </authorList>
    </citation>
    <scope>NUCLEOTIDE SEQUENCE [LARGE SCALE GENOMIC DNA]</scope>
    <source>
        <strain evidence="1">DSM 44228</strain>
    </source>
</reference>
<dbReference type="Proteomes" id="UP000233786">
    <property type="component" value="Unassembled WGS sequence"/>
</dbReference>
<keyword evidence="2" id="KW-1185">Reference proteome</keyword>
<evidence type="ECO:0000313" key="2">
    <source>
        <dbReference type="Proteomes" id="UP000233786"/>
    </source>
</evidence>
<name>A0A2N3Y5H9_SACSN</name>
<evidence type="ECO:0000313" key="1">
    <source>
        <dbReference type="EMBL" id="PKW18177.1"/>
    </source>
</evidence>
<sequence length="74" mass="7847">MCSWLPWFGLCLTGPLSQSSPCEVVWTVSGGGGRGILYGLRLLPALTVLPALAVTAGAKTFIESASAERIRKFH</sequence>
<proteinExistence type="predicted"/>
<accession>A0A2N3Y5H9</accession>
<dbReference type="EMBL" id="PJNB01000001">
    <property type="protein sequence ID" value="PKW18177.1"/>
    <property type="molecule type" value="Genomic_DNA"/>
</dbReference>
<protein>
    <submittedName>
        <fullName evidence="1">Uncharacterized protein</fullName>
    </submittedName>
</protein>